<keyword evidence="1" id="KW-0732">Signal</keyword>
<protein>
    <recommendedName>
        <fullName evidence="4">DUF4412 domain-containing protein</fullName>
    </recommendedName>
</protein>
<name>A0A941IWW0_9BACT</name>
<dbReference type="RefSeq" id="WP_212190871.1">
    <property type="nucleotide sequence ID" value="NZ_JAGTAR010000015.1"/>
</dbReference>
<organism evidence="2 3">
    <name type="scientific">Carboxylicivirga sediminis</name>
    <dbReference type="NCBI Taxonomy" id="2006564"/>
    <lineage>
        <taxon>Bacteria</taxon>
        <taxon>Pseudomonadati</taxon>
        <taxon>Bacteroidota</taxon>
        <taxon>Bacteroidia</taxon>
        <taxon>Marinilabiliales</taxon>
        <taxon>Marinilabiliaceae</taxon>
        <taxon>Carboxylicivirga</taxon>
    </lineage>
</organism>
<gene>
    <name evidence="2" type="ORF">KDU71_11230</name>
</gene>
<evidence type="ECO:0000313" key="2">
    <source>
        <dbReference type="EMBL" id="MBR8536131.1"/>
    </source>
</evidence>
<evidence type="ECO:0000313" key="3">
    <source>
        <dbReference type="Proteomes" id="UP000679220"/>
    </source>
</evidence>
<sequence>MKKLNLFLLLIAVALFSFDAPAQTALRYNLKVGETYLLKQHTTQAIEQNISGMSQNVSTTIAGDISIKINDKSSEVYTSELVFESMLFKLEAAMMNMSYDSNDANADPNNPLNKTFSLIVGHKFQMKFDERGNVLEVKGFEAVLEKLSTAFGDNPQQAAMMKQQLSGQFSDESMKHTMSSMLIIYPVEKVKVGSKWTTNTQLVQPVPIDNTFNYNVDAVSGNEVKLSGSGTMATKEGQSVEQMGMTQHFNLKGDVSFTANINAKTGWPTEVKLTQSLDGNVAIESAQLPAPMEMPMKIKTESTYTSM</sequence>
<evidence type="ECO:0000256" key="1">
    <source>
        <dbReference type="SAM" id="SignalP"/>
    </source>
</evidence>
<feature type="chain" id="PRO_5036990519" description="DUF4412 domain-containing protein" evidence="1">
    <location>
        <begin position="23"/>
        <end position="307"/>
    </location>
</feature>
<evidence type="ECO:0008006" key="4">
    <source>
        <dbReference type="Google" id="ProtNLM"/>
    </source>
</evidence>
<comment type="caution">
    <text evidence="2">The sequence shown here is derived from an EMBL/GenBank/DDBJ whole genome shotgun (WGS) entry which is preliminary data.</text>
</comment>
<reference evidence="2" key="2">
    <citation type="submission" date="2021-04" db="EMBL/GenBank/DDBJ databases">
        <authorList>
            <person name="Zhang T."/>
            <person name="Zhang Y."/>
            <person name="Lu D."/>
            <person name="Zuo D."/>
            <person name="Du Z."/>
        </authorList>
    </citation>
    <scope>NUCLEOTIDE SEQUENCE</scope>
    <source>
        <strain evidence="2">JR1</strain>
    </source>
</reference>
<reference evidence="2" key="1">
    <citation type="journal article" date="2018" name="Int. J. Syst. Evol. Microbiol.">
        <title>Carboxylicivirga sediminis sp. nov., isolated from coastal sediment.</title>
        <authorList>
            <person name="Wang F.Q."/>
            <person name="Ren L.H."/>
            <person name="Zou R.J."/>
            <person name="Sun Y.Z."/>
            <person name="Liu X.J."/>
            <person name="Jiang F."/>
            <person name="Liu L.J."/>
        </authorList>
    </citation>
    <scope>NUCLEOTIDE SEQUENCE</scope>
    <source>
        <strain evidence="2">JR1</strain>
    </source>
</reference>
<dbReference type="Proteomes" id="UP000679220">
    <property type="component" value="Unassembled WGS sequence"/>
</dbReference>
<proteinExistence type="predicted"/>
<feature type="signal peptide" evidence="1">
    <location>
        <begin position="1"/>
        <end position="22"/>
    </location>
</feature>
<dbReference type="Pfam" id="PF19777">
    <property type="entry name" value="DUF6263"/>
    <property type="match status" value="1"/>
</dbReference>
<dbReference type="AlphaFoldDB" id="A0A941IWW0"/>
<dbReference type="InterPro" id="IPR046230">
    <property type="entry name" value="DUF6263"/>
</dbReference>
<keyword evidence="3" id="KW-1185">Reference proteome</keyword>
<accession>A0A941IWW0</accession>
<dbReference type="EMBL" id="JAGTAR010000015">
    <property type="protein sequence ID" value="MBR8536131.1"/>
    <property type="molecule type" value="Genomic_DNA"/>
</dbReference>